<proteinExistence type="predicted"/>
<sequence length="386" mass="43841">MLNNEDMKTQNLTLASISDSALEPENKMVRLENELEMIEDQLAFRTYEREIKRGMAYAAITCLMSTIDQSMQVTGCNLQLFYEKLESSRAIMEKPRKITADPLEELTSLEAEIIEVACNTEDMVDSEPRKILFAETADERINALLFPNLKKLHIRGIGEDFSSCKDLYDFRCLDQLEELEFCLAYQTVDAACFLETITPSGATSQDLLRRLKFSTESPSLPLPPTDDALPHLFLPPPYAFPQRVKNAFSGTSLRWMDLSIVGKLPKLEVLKLENDACLGDEWEVIDQGFPHLKLLLLERLKIRYWRASCDHFPCLERLFLERCLGFDSIPQDVADITTLALINISSCAESVGNSAKQIQQDIQENYGTSVEVTIVRPVKAKNIYFS</sequence>
<evidence type="ECO:0000313" key="2">
    <source>
        <dbReference type="Proteomes" id="UP000187609"/>
    </source>
</evidence>
<name>A0A1J6J2R9_NICAT</name>
<dbReference type="PANTHER" id="PTHR15140:SF29">
    <property type="entry name" value="LATE BLIGHT RESISTANCE PROTEIN R1-A-LIKE"/>
    <property type="match status" value="1"/>
</dbReference>
<keyword evidence="2" id="KW-1185">Reference proteome</keyword>
<dbReference type="InterPro" id="IPR032675">
    <property type="entry name" value="LRR_dom_sf"/>
</dbReference>
<dbReference type="EMBL" id="MJEQ01037188">
    <property type="protein sequence ID" value="OIT01569.1"/>
    <property type="molecule type" value="Genomic_DNA"/>
</dbReference>
<evidence type="ECO:0000313" key="1">
    <source>
        <dbReference type="EMBL" id="OIT01569.1"/>
    </source>
</evidence>
<dbReference type="Proteomes" id="UP000187609">
    <property type="component" value="Unassembled WGS sequence"/>
</dbReference>
<reference evidence="1" key="1">
    <citation type="submission" date="2016-11" db="EMBL/GenBank/DDBJ databases">
        <title>The genome of Nicotiana attenuata.</title>
        <authorList>
            <person name="Xu S."/>
            <person name="Brockmoeller T."/>
            <person name="Gaquerel E."/>
            <person name="Navarro A."/>
            <person name="Kuhl H."/>
            <person name="Gase K."/>
            <person name="Ling Z."/>
            <person name="Zhou W."/>
            <person name="Kreitzer C."/>
            <person name="Stanke M."/>
            <person name="Tang H."/>
            <person name="Lyons E."/>
            <person name="Pandey P."/>
            <person name="Pandey S.P."/>
            <person name="Timmermann B."/>
            <person name="Baldwin I.T."/>
        </authorList>
    </citation>
    <scope>NUCLEOTIDE SEQUENCE [LARGE SCALE GENOMIC DNA]</scope>
    <source>
        <strain evidence="1">UT</strain>
    </source>
</reference>
<dbReference type="SMR" id="A0A1J6J2R9"/>
<organism evidence="1 2">
    <name type="scientific">Nicotiana attenuata</name>
    <name type="common">Coyote tobacco</name>
    <dbReference type="NCBI Taxonomy" id="49451"/>
    <lineage>
        <taxon>Eukaryota</taxon>
        <taxon>Viridiplantae</taxon>
        <taxon>Streptophyta</taxon>
        <taxon>Embryophyta</taxon>
        <taxon>Tracheophyta</taxon>
        <taxon>Spermatophyta</taxon>
        <taxon>Magnoliopsida</taxon>
        <taxon>eudicotyledons</taxon>
        <taxon>Gunneridae</taxon>
        <taxon>Pentapetalae</taxon>
        <taxon>asterids</taxon>
        <taxon>lamiids</taxon>
        <taxon>Solanales</taxon>
        <taxon>Solanaceae</taxon>
        <taxon>Nicotianoideae</taxon>
        <taxon>Nicotianeae</taxon>
        <taxon>Nicotiana</taxon>
    </lineage>
</organism>
<gene>
    <name evidence="1" type="ORF">A4A49_21684</name>
</gene>
<protein>
    <submittedName>
        <fullName evidence="1">Uncharacterized protein</fullName>
    </submittedName>
</protein>
<comment type="caution">
    <text evidence="1">The sequence shown here is derived from an EMBL/GenBank/DDBJ whole genome shotgun (WGS) entry which is preliminary data.</text>
</comment>
<dbReference type="Gramene" id="OIT01569">
    <property type="protein sequence ID" value="OIT01569"/>
    <property type="gene ID" value="A4A49_21684"/>
</dbReference>
<dbReference type="Gene3D" id="3.80.10.10">
    <property type="entry name" value="Ribonuclease Inhibitor"/>
    <property type="match status" value="1"/>
</dbReference>
<dbReference type="OMA" id="LECICTY"/>
<accession>A0A1J6J2R9</accession>
<dbReference type="SUPFAM" id="SSF52047">
    <property type="entry name" value="RNI-like"/>
    <property type="match status" value="1"/>
</dbReference>
<dbReference type="Gene3D" id="1.20.5.4130">
    <property type="match status" value="1"/>
</dbReference>
<dbReference type="AlphaFoldDB" id="A0A1J6J2R9"/>
<dbReference type="PANTHER" id="PTHR15140">
    <property type="entry name" value="TUBULIN-SPECIFIC CHAPERONE E"/>
    <property type="match status" value="1"/>
</dbReference>